<accession>A0A829PL24</accession>
<keyword evidence="3" id="KW-0378">Hydrolase</keyword>
<dbReference type="InterPro" id="IPR050742">
    <property type="entry name" value="Helicase_Restrict-Modif_Enz"/>
</dbReference>
<evidence type="ECO:0000313" key="4">
    <source>
        <dbReference type="Proteomes" id="UP000019854"/>
    </source>
</evidence>
<dbReference type="GO" id="GO:0005524">
    <property type="term" value="F:ATP binding"/>
    <property type="evidence" value="ECO:0007669"/>
    <property type="project" value="InterPro"/>
</dbReference>
<keyword evidence="3" id="KW-0547">Nucleotide-binding</keyword>
<reference evidence="3 4" key="1">
    <citation type="submission" date="2014-01" db="EMBL/GenBank/DDBJ databases">
        <authorList>
            <person name="Zelazny A."/>
            <person name="Olivier K."/>
            <person name="Sampaio E.P."/>
            <person name="Holland S.M."/>
            <person name="Tallon L.J."/>
            <person name="Sadzewicz L.K."/>
            <person name="Sengamalay N."/>
            <person name="Fraser C.M."/>
            <person name="Hine E."/>
            <person name="Shefchek K.A."/>
            <person name="Das S.P."/>
            <person name="Shallom S.J."/>
            <person name="Agrawal S."/>
            <person name="Tettelin H."/>
        </authorList>
    </citation>
    <scope>NUCLEOTIDE SEQUENCE [LARGE SCALE GENOMIC DNA]</scope>
    <source>
        <strain evidence="3 4">MAB_030201_1075</strain>
    </source>
</reference>
<dbReference type="GO" id="GO:0036121">
    <property type="term" value="F:double-stranded DNA helicase activity"/>
    <property type="evidence" value="ECO:0007669"/>
    <property type="project" value="TreeGrafter"/>
</dbReference>
<dbReference type="PROSITE" id="PS51194">
    <property type="entry name" value="HELICASE_CTER"/>
    <property type="match status" value="1"/>
</dbReference>
<proteinExistence type="predicted"/>
<evidence type="ECO:0000313" key="3">
    <source>
        <dbReference type="EMBL" id="ETZ87517.1"/>
    </source>
</evidence>
<protein>
    <submittedName>
        <fullName evidence="3">DEAD/DEAH box helicase family protein</fullName>
    </submittedName>
</protein>
<dbReference type="InterPro" id="IPR036890">
    <property type="entry name" value="HATPase_C_sf"/>
</dbReference>
<dbReference type="GO" id="GO:0000403">
    <property type="term" value="F:Y-form DNA binding"/>
    <property type="evidence" value="ECO:0007669"/>
    <property type="project" value="TreeGrafter"/>
</dbReference>
<dbReference type="SMART" id="SM00487">
    <property type="entry name" value="DEXDc"/>
    <property type="match status" value="1"/>
</dbReference>
<keyword evidence="3" id="KW-0067">ATP-binding</keyword>
<dbReference type="InterPro" id="IPR014001">
    <property type="entry name" value="Helicase_ATP-bd"/>
</dbReference>
<feature type="domain" description="Helicase C-terminal" evidence="2">
    <location>
        <begin position="1446"/>
        <end position="1591"/>
    </location>
</feature>
<dbReference type="GO" id="GO:0016787">
    <property type="term" value="F:hydrolase activity"/>
    <property type="evidence" value="ECO:0007669"/>
    <property type="project" value="InterPro"/>
</dbReference>
<dbReference type="Gene3D" id="3.40.50.300">
    <property type="entry name" value="P-loop containing nucleotide triphosphate hydrolases"/>
    <property type="match status" value="2"/>
</dbReference>
<dbReference type="Proteomes" id="UP000019854">
    <property type="component" value="Unassembled WGS sequence"/>
</dbReference>
<evidence type="ECO:0000259" key="1">
    <source>
        <dbReference type="PROSITE" id="PS51192"/>
    </source>
</evidence>
<keyword evidence="3" id="KW-0347">Helicase</keyword>
<evidence type="ECO:0000259" key="2">
    <source>
        <dbReference type="PROSITE" id="PS51194"/>
    </source>
</evidence>
<sequence length="1596" mass="176701">MIDSRLKRLLAPRTTISLAFGWGGVLVTIGEWTNPDPALEGLVNEFRDKCIRVYKEDRNRVEEDAGKERGIAEGGYGRKQIQELVQNSADALQGHPGRIQVSLMSDALYVANEGRPFEDSGVRALLYTHLSNKTGVEIGRFGLGFKSISGISDSPQIFSRSVSFEFSREQSAQKLSDELGFYYAEADVPALRLAWTLRATSEFRADSMLADLATWATTVVKVPLKPGAAEHLSAEIGDFDESFNLFAPHVRILDLIDGVGGRERRFKADKKANRITLTTEDGVREWLVVSTDHKPSLKALESAGYAARRDSVTVSWALPLTGRVELGQLSAFFPVKSDLTLSGRVNAPWKLSDDRINVIECEFNYEILTEVVPLLIVAARRDLIADGAFARYIDVLPARGKEARSWADKVVNEPVFSALRNSRCLPDLDGVLTAPSSLRRIPDDVAELAGRWSAITGNRGAWVHPDCTTSTERRSKVDRLLQDDDRIKPPGRVLDWLQSVVVDPRPVQSAAAIDLAAELVRNGGNTEMDVRDARIVLLENGSLAQPVRGRCFLRTNQAQNGTSFVDEAVVSGSSTMDALKYLGITAYEDGGEMLQLLTDLRRHGKIEWDELWIAMRGSGAQLVHEAFDGVLNGHAPQVVHVRNGHGRWVLPAGLYFAGECFKPLKEDGAFLVDGDYHAADQEILYLLGVRSRPSRSAAVSREKWVARYLSNARERLGEDLGLGVQARQGIEVDRIDAVLGPLECLPDLSVTNKVALSAAVINDIDVARVRVSHPNTPKTARYVAPELWWVRQHGLLQTTLGAVPVAEAFVAEVPDVPEGLIPSVSQIVLSSDAERVLGLKREMADLDPPGFRSLAQIHVKRDDVLRVGQTYAWWCWTHSEAEPPDQVWVCRSGQWTEVDRQSAAVVHSKKAFDELDEFGIPCILVDSIDDVHTLSAWWGCLEGRDLPVTYSYDTSAESELLIDVFPVLDTLTNADELEDLVLQKCLSISKVAAVPGQPAAQVDCAAGREANRILVTGTTDREILKQALECLLCDSSDRQVEFLLKDMEQRRNSAHIRAIRNASTDAERLLMFAGEDRLRTLVPKDALNYLIKDGLVEPHGLDLANLCVTMFGVRALERACRVDPLGLPVAAPSTWSGSFNTRDWVKRLGFGDEWAGQKGRRRNKPTEYIDGPTQLDELHSYQQVVSERLVNLLCGVGSKRGIVSLPTGAGKTRVAVQTIIQSIRDGSLDGLAHGSSFSGPILWLADGEELCEQAIDAWSYLWRALGRQDTQLILSRFWSNYEMEEESAGVQVVVATWQKIKACAVDNPSFAWLAEAPVVIIDEAHGAYTPSYTTILEWLGRGTRQRDKPLIGLTATPFRGRRDSEETQRLLARFDDNRLDEGVFGDELPQVRLQRDRVLARASLEILGGVSIDLSDSEIQEFKSMGWLSKSAEIRIGRDEDRTRTIVDSILRKPANWQIVVFAASVENAQTLATLLTIYGRPAASIDQDTSPEDRRVAIERFKSGDLKVLTNYAVLSQGFDAPKTDAVYITRPTSSEVRYLQMVGRGLRGPKNGGTEEVLIVNMLDNIVEFGDSIEYHKVKDIFEVERDQESAGVW</sequence>
<gene>
    <name evidence="3" type="ORF">L829_1064</name>
</gene>
<feature type="domain" description="Helicase ATP-binding" evidence="1">
    <location>
        <begin position="1192"/>
        <end position="1375"/>
    </location>
</feature>
<dbReference type="InterPro" id="IPR006935">
    <property type="entry name" value="Helicase/UvrB_N"/>
</dbReference>
<dbReference type="PANTHER" id="PTHR47396">
    <property type="entry name" value="TYPE I RESTRICTION ENZYME ECOKI R PROTEIN"/>
    <property type="match status" value="1"/>
</dbReference>
<dbReference type="NCBIfam" id="NF047352">
    <property type="entry name" value="P_loop_sacsin"/>
    <property type="match status" value="1"/>
</dbReference>
<comment type="caution">
    <text evidence="3">The sequence shown here is derived from an EMBL/GenBank/DDBJ whole genome shotgun (WGS) entry which is preliminary data.</text>
</comment>
<dbReference type="PROSITE" id="PS51192">
    <property type="entry name" value="HELICASE_ATP_BIND_1"/>
    <property type="match status" value="1"/>
</dbReference>
<dbReference type="SMART" id="SM00490">
    <property type="entry name" value="HELICc"/>
    <property type="match status" value="1"/>
</dbReference>
<name>A0A829PL24_9MYCO</name>
<dbReference type="EMBL" id="JAOX01000001">
    <property type="protein sequence ID" value="ETZ87517.1"/>
    <property type="molecule type" value="Genomic_DNA"/>
</dbReference>
<dbReference type="InterPro" id="IPR027417">
    <property type="entry name" value="P-loop_NTPase"/>
</dbReference>
<dbReference type="PANTHER" id="PTHR47396:SF1">
    <property type="entry name" value="ATP-DEPENDENT HELICASE IRC3-RELATED"/>
    <property type="match status" value="1"/>
</dbReference>
<dbReference type="Pfam" id="PF04851">
    <property type="entry name" value="ResIII"/>
    <property type="match status" value="1"/>
</dbReference>
<dbReference type="Pfam" id="PF00271">
    <property type="entry name" value="Helicase_C"/>
    <property type="match status" value="1"/>
</dbReference>
<organism evidence="3 4">
    <name type="scientific">Mycobacteroides abscessus MAB_030201_1075</name>
    <dbReference type="NCBI Taxonomy" id="1335410"/>
    <lineage>
        <taxon>Bacteria</taxon>
        <taxon>Bacillati</taxon>
        <taxon>Actinomycetota</taxon>
        <taxon>Actinomycetes</taxon>
        <taxon>Mycobacteriales</taxon>
        <taxon>Mycobacteriaceae</taxon>
        <taxon>Mycobacteroides</taxon>
        <taxon>Mycobacteroides abscessus</taxon>
    </lineage>
</organism>
<dbReference type="SUPFAM" id="SSF52540">
    <property type="entry name" value="P-loop containing nucleoside triphosphate hydrolases"/>
    <property type="match status" value="1"/>
</dbReference>
<dbReference type="SUPFAM" id="SSF55874">
    <property type="entry name" value="ATPase domain of HSP90 chaperone/DNA topoisomerase II/histidine kinase"/>
    <property type="match status" value="1"/>
</dbReference>
<dbReference type="GO" id="GO:0061749">
    <property type="term" value="F:forked DNA-dependent helicase activity"/>
    <property type="evidence" value="ECO:0007669"/>
    <property type="project" value="TreeGrafter"/>
</dbReference>
<dbReference type="InterPro" id="IPR001650">
    <property type="entry name" value="Helicase_C-like"/>
</dbReference>